<gene>
    <name evidence="1" type="ORF">A6F49_11575</name>
</gene>
<dbReference type="EMBL" id="LXEY01000019">
    <property type="protein sequence ID" value="OAV60584.1"/>
    <property type="molecule type" value="Genomic_DNA"/>
</dbReference>
<dbReference type="Gene3D" id="3.30.1240.10">
    <property type="match status" value="1"/>
</dbReference>
<dbReference type="AlphaFoldDB" id="A0A1B7LYT7"/>
<dbReference type="Gene3D" id="3.40.50.1000">
    <property type="entry name" value="HAD superfamily/HAD-like"/>
    <property type="match status" value="1"/>
</dbReference>
<dbReference type="STRING" id="1837282.A6F49_11575"/>
<evidence type="ECO:0000313" key="1">
    <source>
        <dbReference type="EMBL" id="OAV60584.1"/>
    </source>
</evidence>
<dbReference type="GO" id="GO:0016791">
    <property type="term" value="F:phosphatase activity"/>
    <property type="evidence" value="ECO:0007669"/>
    <property type="project" value="TreeGrafter"/>
</dbReference>
<keyword evidence="2" id="KW-1185">Reference proteome</keyword>
<reference evidence="1 2" key="1">
    <citation type="submission" date="2016-04" db="EMBL/GenBank/DDBJ databases">
        <title>First whole genome shotgun sequence of the bacterium Enteractinococcus sp. strain UASWS1574.</title>
        <authorList>
            <person name="Crovadore J."/>
            <person name="Chablais R."/>
            <person name="Lefort F."/>
        </authorList>
    </citation>
    <scope>NUCLEOTIDE SEQUENCE [LARGE SCALE GENOMIC DNA]</scope>
    <source>
        <strain evidence="1 2">UASWS1574</strain>
    </source>
</reference>
<evidence type="ECO:0000313" key="2">
    <source>
        <dbReference type="Proteomes" id="UP000078292"/>
    </source>
</evidence>
<dbReference type="InterPro" id="IPR000150">
    <property type="entry name" value="Cof"/>
</dbReference>
<evidence type="ECO:0008006" key="3">
    <source>
        <dbReference type="Google" id="ProtNLM"/>
    </source>
</evidence>
<comment type="caution">
    <text evidence="1">The sequence shown here is derived from an EMBL/GenBank/DDBJ whole genome shotgun (WGS) entry which is preliminary data.</text>
</comment>
<sequence>MPEHLAPHGAEVERDSIGHPLVRPQLIATDLDGTIIPYSQTHTGYVSPRTLEAFAAAIESGIHVAFVTGRPMRWMAALTPLLGSMGPAIVSNGAVIYDMNTDTVLEAHPMDQHLVADVTNELRGLFSGAIFGAETLTGLIMEPEFIPAASRAAARQVDLSRQATAEPTSRVAVESSRWIEAKRITDRLAEHPEVVKLMVKVNGHDPDDLLLAVRSHFGTLVQVTHSVPGVALLEISRGDIHKASTLADYAASLGIHANDVVAFGDQRNDEQMLRWAGTGYAVASGNPALFVEANVVAPACDDDGVAEMIEHLLTLPE</sequence>
<dbReference type="RefSeq" id="WP_052504900.1">
    <property type="nucleotide sequence ID" value="NZ_LXEY01000019.1"/>
</dbReference>
<dbReference type="NCBIfam" id="TIGR00099">
    <property type="entry name" value="Cof-subfamily"/>
    <property type="match status" value="1"/>
</dbReference>
<dbReference type="GO" id="GO:0005829">
    <property type="term" value="C:cytosol"/>
    <property type="evidence" value="ECO:0007669"/>
    <property type="project" value="TreeGrafter"/>
</dbReference>
<dbReference type="Proteomes" id="UP000078292">
    <property type="component" value="Unassembled WGS sequence"/>
</dbReference>
<dbReference type="GO" id="GO:0000287">
    <property type="term" value="F:magnesium ion binding"/>
    <property type="evidence" value="ECO:0007669"/>
    <property type="project" value="TreeGrafter"/>
</dbReference>
<accession>A0A1B7LYT7</accession>
<dbReference type="PANTHER" id="PTHR10000:SF8">
    <property type="entry name" value="HAD SUPERFAMILY HYDROLASE-LIKE, TYPE 3"/>
    <property type="match status" value="1"/>
</dbReference>
<dbReference type="PANTHER" id="PTHR10000">
    <property type="entry name" value="PHOSPHOSERINE PHOSPHATASE"/>
    <property type="match status" value="1"/>
</dbReference>
<dbReference type="Pfam" id="PF08282">
    <property type="entry name" value="Hydrolase_3"/>
    <property type="match status" value="1"/>
</dbReference>
<protein>
    <recommendedName>
        <fullName evidence="3">Haloacid dehalogenase</fullName>
    </recommendedName>
</protein>
<organism evidence="1 2">
    <name type="scientific">Enteractinococcus helveticum</name>
    <dbReference type="NCBI Taxonomy" id="1837282"/>
    <lineage>
        <taxon>Bacteria</taxon>
        <taxon>Bacillati</taxon>
        <taxon>Actinomycetota</taxon>
        <taxon>Actinomycetes</taxon>
        <taxon>Micrococcales</taxon>
        <taxon>Micrococcaceae</taxon>
    </lineage>
</organism>
<dbReference type="InterPro" id="IPR036412">
    <property type="entry name" value="HAD-like_sf"/>
</dbReference>
<dbReference type="InterPro" id="IPR023214">
    <property type="entry name" value="HAD_sf"/>
</dbReference>
<proteinExistence type="predicted"/>
<dbReference type="SUPFAM" id="SSF56784">
    <property type="entry name" value="HAD-like"/>
    <property type="match status" value="1"/>
</dbReference>
<name>A0A1B7LYT7_9MICC</name>
<dbReference type="OrthoDB" id="3180855at2"/>